<feature type="compositionally biased region" description="Gly residues" evidence="2">
    <location>
        <begin position="242"/>
        <end position="251"/>
    </location>
</feature>
<feature type="compositionally biased region" description="Gly residues" evidence="2">
    <location>
        <begin position="258"/>
        <end position="268"/>
    </location>
</feature>
<comment type="caution">
    <text evidence="4">The sequence shown here is derived from an EMBL/GenBank/DDBJ whole genome shotgun (WGS) entry which is preliminary data.</text>
</comment>
<feature type="compositionally biased region" description="Polar residues" evidence="2">
    <location>
        <begin position="415"/>
        <end position="428"/>
    </location>
</feature>
<feature type="zinc finger region" description="C3H1-type" evidence="1">
    <location>
        <begin position="1"/>
        <end position="25"/>
    </location>
</feature>
<keyword evidence="1" id="KW-0863">Zinc-finger</keyword>
<evidence type="ECO:0000259" key="3">
    <source>
        <dbReference type="PROSITE" id="PS50103"/>
    </source>
</evidence>
<dbReference type="GO" id="GO:0008270">
    <property type="term" value="F:zinc ion binding"/>
    <property type="evidence" value="ECO:0007669"/>
    <property type="project" value="UniProtKB-KW"/>
</dbReference>
<feature type="compositionally biased region" description="Low complexity" evidence="2">
    <location>
        <begin position="395"/>
        <end position="414"/>
    </location>
</feature>
<feature type="compositionally biased region" description="Gly residues" evidence="2">
    <location>
        <begin position="444"/>
        <end position="455"/>
    </location>
</feature>
<feature type="compositionally biased region" description="Low complexity" evidence="2">
    <location>
        <begin position="429"/>
        <end position="443"/>
    </location>
</feature>
<evidence type="ECO:0000256" key="1">
    <source>
        <dbReference type="PROSITE-ProRule" id="PRU00723"/>
    </source>
</evidence>
<dbReference type="Proteomes" id="UP000276864">
    <property type="component" value="Unassembled WGS sequence"/>
</dbReference>
<dbReference type="CDD" id="cd23954">
    <property type="entry name" value="AMO1_CTD"/>
    <property type="match status" value="1"/>
</dbReference>
<dbReference type="SMART" id="SM00356">
    <property type="entry name" value="ZnF_C3H1"/>
    <property type="match status" value="1"/>
</dbReference>
<dbReference type="AlphaFoldDB" id="A0A3M7AN08"/>
<evidence type="ECO:0000256" key="2">
    <source>
        <dbReference type="SAM" id="MobiDB-lite"/>
    </source>
</evidence>
<feature type="compositionally biased region" description="Polar residues" evidence="2">
    <location>
        <begin position="498"/>
        <end position="517"/>
    </location>
</feature>
<proteinExistence type="predicted"/>
<dbReference type="VEuPathDB" id="FungiDB:BTJ68_03067"/>
<feature type="compositionally biased region" description="Low complexity" evidence="2">
    <location>
        <begin position="456"/>
        <end position="489"/>
    </location>
</feature>
<feature type="compositionally biased region" description="Gly residues" evidence="2">
    <location>
        <begin position="39"/>
        <end position="53"/>
    </location>
</feature>
<dbReference type="VEuPathDB" id="FungiDB:BTJ68_07441"/>
<dbReference type="GO" id="GO:0005634">
    <property type="term" value="C:nucleus"/>
    <property type="evidence" value="ECO:0007669"/>
    <property type="project" value="TreeGrafter"/>
</dbReference>
<name>A0A3M7AN08_HORWE</name>
<feature type="compositionally biased region" description="Low complexity" evidence="2">
    <location>
        <begin position="269"/>
        <end position="295"/>
    </location>
</feature>
<dbReference type="EMBL" id="QWIM01001078">
    <property type="protein sequence ID" value="RMY28610.1"/>
    <property type="molecule type" value="Genomic_DNA"/>
</dbReference>
<feature type="compositionally biased region" description="Low complexity" evidence="2">
    <location>
        <begin position="339"/>
        <end position="385"/>
    </location>
</feature>
<keyword evidence="1" id="KW-0862">Zinc</keyword>
<feature type="domain" description="C3H1-type" evidence="3">
    <location>
        <begin position="1"/>
        <end position="25"/>
    </location>
</feature>
<keyword evidence="1" id="KW-0479">Metal-binding</keyword>
<protein>
    <recommendedName>
        <fullName evidence="3">C3H1-type domain-containing protein</fullName>
    </recommendedName>
</protein>
<dbReference type="PROSITE" id="PS50103">
    <property type="entry name" value="ZF_C3H1"/>
    <property type="match status" value="1"/>
</dbReference>
<feature type="compositionally biased region" description="Gly residues" evidence="2">
    <location>
        <begin position="226"/>
        <end position="235"/>
    </location>
</feature>
<accession>A0A3M7AN08</accession>
<feature type="region of interest" description="Disordered" evidence="2">
    <location>
        <begin position="22"/>
        <end position="70"/>
    </location>
</feature>
<dbReference type="InterPro" id="IPR000571">
    <property type="entry name" value="Znf_CCCH"/>
</dbReference>
<gene>
    <name evidence="4" type="ORF">D0866_09295</name>
</gene>
<dbReference type="PANTHER" id="PTHR21099:SF2">
    <property type="entry name" value="SI:CH211-113E8.11"/>
    <property type="match status" value="1"/>
</dbReference>
<dbReference type="Pfam" id="PF00642">
    <property type="entry name" value="zf-CCCH"/>
    <property type="match status" value="1"/>
</dbReference>
<feature type="compositionally biased region" description="Polar residues" evidence="2">
    <location>
        <begin position="528"/>
        <end position="537"/>
    </location>
</feature>
<dbReference type="Gene3D" id="4.10.1000.10">
    <property type="entry name" value="Zinc finger, CCCH-type"/>
    <property type="match status" value="1"/>
</dbReference>
<organism evidence="4 5">
    <name type="scientific">Hortaea werneckii</name>
    <name type="common">Black yeast</name>
    <name type="synonym">Cladosporium werneckii</name>
    <dbReference type="NCBI Taxonomy" id="91943"/>
    <lineage>
        <taxon>Eukaryota</taxon>
        <taxon>Fungi</taxon>
        <taxon>Dikarya</taxon>
        <taxon>Ascomycota</taxon>
        <taxon>Pezizomycotina</taxon>
        <taxon>Dothideomycetes</taxon>
        <taxon>Dothideomycetidae</taxon>
        <taxon>Mycosphaerellales</taxon>
        <taxon>Teratosphaeriaceae</taxon>
        <taxon>Hortaea</taxon>
    </lineage>
</organism>
<reference evidence="4 5" key="1">
    <citation type="journal article" date="2018" name="BMC Genomics">
        <title>Genomic evidence for intraspecific hybridization in a clonal and extremely halotolerant yeast.</title>
        <authorList>
            <person name="Gostincar C."/>
            <person name="Stajich J.E."/>
            <person name="Zupancic J."/>
            <person name="Zalar P."/>
            <person name="Gunde-Cimerman N."/>
        </authorList>
    </citation>
    <scope>NUCLEOTIDE SEQUENCE [LARGE SCALE GENOMIC DNA]</scope>
    <source>
        <strain evidence="4 5">EXF-6651</strain>
    </source>
</reference>
<evidence type="ECO:0000313" key="4">
    <source>
        <dbReference type="EMBL" id="RMY28610.1"/>
    </source>
</evidence>
<sequence length="603" mass="60808">MTVCHFFLQGRCKFGDNCKNEHPRDNNQGNRFAALSNQGGPGRGRSGGFGGGGDRYRPGQQGGRDQPAPYHLNADHIRADLTSGGDGERPNWPLSCYGPGRDAPRQLLEGAVEQSPEECRVLYHQAVAAGMVGEYANNETNAVNQANQQVQAILSDLDGAIKYVIEGERQHPNRLDHVVKSNQPFRSQQSGFGQPIPPTGPSSTFGSRPSGFGGGTGSSFGQPSQPGGGSGGGSAFGQPSQLGGGSGGGSAFGQPSQLGGGGGGGGFGQASALGGKPSPFGQQAGSGSSFGAPSTLGGGGGAFGQASSLGANKPSPFGGQPNQPTFGSAGFGQAAKPAFGQPSQPFGGAQQPQQQQQSPFANAAGQQSGFAGAAGQSSGFGNAAQPPTQQPSHPFAQAAGQQGSSFASGGAQAGNNPFGSKPASTATFGQPTQPSSGFGQPSQPGGGGSAFGAGFGQTSQPAAPPAQASAPFGAAPQSTATAPAAGAPQINGAFATGPTATSHYTTRTGTGSLSTWKGQPVLYDEQNHPTIQNSQTGKAERIWHPDGPPQNSNPYAEAPPEKYAGELGGVLKEVYDYVNETGAFKDGLMPEIPPKREWIRWDL</sequence>
<dbReference type="PANTHER" id="PTHR21099">
    <property type="entry name" value="RAD201"/>
    <property type="match status" value="1"/>
</dbReference>
<feature type="region of interest" description="Disordered" evidence="2">
    <location>
        <begin position="185"/>
        <end position="561"/>
    </location>
</feature>
<evidence type="ECO:0000313" key="5">
    <source>
        <dbReference type="Proteomes" id="UP000276864"/>
    </source>
</evidence>
<feature type="compositionally biased region" description="Low complexity" evidence="2">
    <location>
        <begin position="201"/>
        <end position="210"/>
    </location>
</feature>